<keyword evidence="3" id="KW-1185">Reference proteome</keyword>
<evidence type="ECO:0008006" key="4">
    <source>
        <dbReference type="Google" id="ProtNLM"/>
    </source>
</evidence>
<evidence type="ECO:0000313" key="2">
    <source>
        <dbReference type="EMBL" id="PJZ78696.1"/>
    </source>
</evidence>
<dbReference type="Gene3D" id="3.30.70.60">
    <property type="match status" value="1"/>
</dbReference>
<gene>
    <name evidence="2" type="ORF">CH365_00225</name>
</gene>
<dbReference type="Proteomes" id="UP000231843">
    <property type="component" value="Unassembled WGS sequence"/>
</dbReference>
<keyword evidence="1" id="KW-0812">Transmembrane</keyword>
<organism evidence="2 3">
    <name type="scientific">Leptospira neocaledonica</name>
    <dbReference type="NCBI Taxonomy" id="2023192"/>
    <lineage>
        <taxon>Bacteria</taxon>
        <taxon>Pseudomonadati</taxon>
        <taxon>Spirochaetota</taxon>
        <taxon>Spirochaetia</taxon>
        <taxon>Leptospirales</taxon>
        <taxon>Leptospiraceae</taxon>
        <taxon>Leptospira</taxon>
    </lineage>
</organism>
<dbReference type="OrthoDB" id="337786at2"/>
<dbReference type="AlphaFoldDB" id="A0A2N0A2Z1"/>
<dbReference type="InterPro" id="IPR014717">
    <property type="entry name" value="Transl_elong_EF1B/ribsomal_bS6"/>
</dbReference>
<reference evidence="2 3" key="1">
    <citation type="submission" date="2017-07" db="EMBL/GenBank/DDBJ databases">
        <title>Leptospira spp. isolated from tropical soils.</title>
        <authorList>
            <person name="Thibeaux R."/>
            <person name="Iraola G."/>
            <person name="Ferres I."/>
            <person name="Bierque E."/>
            <person name="Girault D."/>
            <person name="Soupe-Gilbert M.-E."/>
            <person name="Picardeau M."/>
            <person name="Goarant C."/>
        </authorList>
    </citation>
    <scope>NUCLEOTIDE SEQUENCE [LARGE SCALE GENOMIC DNA]</scope>
    <source>
        <strain evidence="2 3">ES4-C-A1</strain>
    </source>
</reference>
<feature type="transmembrane region" description="Helical" evidence="1">
    <location>
        <begin position="12"/>
        <end position="33"/>
    </location>
</feature>
<dbReference type="RefSeq" id="WP_100766607.1">
    <property type="nucleotide sequence ID" value="NZ_NPEA01000001.1"/>
</dbReference>
<name>A0A2N0A2Z1_9LEPT</name>
<keyword evidence="1" id="KW-1133">Transmembrane helix</keyword>
<evidence type="ECO:0000313" key="3">
    <source>
        <dbReference type="Proteomes" id="UP000231843"/>
    </source>
</evidence>
<evidence type="ECO:0000256" key="1">
    <source>
        <dbReference type="SAM" id="Phobius"/>
    </source>
</evidence>
<accession>A0A2N0A2Z1</accession>
<keyword evidence="1" id="KW-0472">Membrane</keyword>
<proteinExistence type="predicted"/>
<protein>
    <recommendedName>
        <fullName evidence="4">General secretion pathway protein GspM</fullName>
    </recommendedName>
</protein>
<sequence length="176" mass="19870">MLQKLQPREKILVLVAAGLVVLLLAILVVRKIYKLRTDLSETVSNTPGLVAQLDSTISEYLFFRGLESVNTGENDQSTFAAKLEKIFTDNGVKERISTMRPIPARPIDKDKYQVIIFEVSLRGVPLENIMTVLYDIEKGNKVNARVEYFQTNKPYQDKNTYDVNMKIAAYSVAPGK</sequence>
<dbReference type="EMBL" id="NPEA01000001">
    <property type="protein sequence ID" value="PJZ78696.1"/>
    <property type="molecule type" value="Genomic_DNA"/>
</dbReference>
<comment type="caution">
    <text evidence="2">The sequence shown here is derived from an EMBL/GenBank/DDBJ whole genome shotgun (WGS) entry which is preliminary data.</text>
</comment>